<dbReference type="OrthoDB" id="7743490at2759"/>
<keyword evidence="2" id="KW-0732">Signal</keyword>
<sequence>MKLTILLLAFVVLVAAEDGPTKISDNNMGDIINVGVNAKAKVESKIDATIVKLLLEFLNHQKIQINGPGNGGNGNYPTLPPIEIPTPPPIPN</sequence>
<reference evidence="3" key="1">
    <citation type="submission" date="2021-03" db="EMBL/GenBank/DDBJ databases">
        <title>Chromosome level genome of the anhydrobiotic midge Polypedilum vanderplanki.</title>
        <authorList>
            <person name="Yoshida Y."/>
            <person name="Kikawada T."/>
            <person name="Gusev O."/>
        </authorList>
    </citation>
    <scope>NUCLEOTIDE SEQUENCE</scope>
    <source>
        <strain evidence="3">NIAS01</strain>
        <tissue evidence="3">Whole body or cell culture</tissue>
    </source>
</reference>
<feature type="region of interest" description="Disordered" evidence="1">
    <location>
        <begin position="66"/>
        <end position="92"/>
    </location>
</feature>
<proteinExistence type="predicted"/>
<evidence type="ECO:0000313" key="3">
    <source>
        <dbReference type="EMBL" id="KAG5683798.1"/>
    </source>
</evidence>
<evidence type="ECO:0000313" key="4">
    <source>
        <dbReference type="Proteomes" id="UP001107558"/>
    </source>
</evidence>
<accession>A0A9J6CQB6</accession>
<dbReference type="EMBL" id="JADBJN010000001">
    <property type="protein sequence ID" value="KAG5683798.1"/>
    <property type="molecule type" value="Genomic_DNA"/>
</dbReference>
<gene>
    <name evidence="3" type="ORF">PVAND_013062</name>
</gene>
<protein>
    <submittedName>
        <fullName evidence="3">Uncharacterized protein</fullName>
    </submittedName>
</protein>
<dbReference type="AlphaFoldDB" id="A0A9J6CQB6"/>
<feature type="chain" id="PRO_5039946773" evidence="2">
    <location>
        <begin position="17"/>
        <end position="92"/>
    </location>
</feature>
<feature type="signal peptide" evidence="2">
    <location>
        <begin position="1"/>
        <end position="16"/>
    </location>
</feature>
<comment type="caution">
    <text evidence="3">The sequence shown here is derived from an EMBL/GenBank/DDBJ whole genome shotgun (WGS) entry which is preliminary data.</text>
</comment>
<evidence type="ECO:0000256" key="1">
    <source>
        <dbReference type="SAM" id="MobiDB-lite"/>
    </source>
</evidence>
<evidence type="ECO:0000256" key="2">
    <source>
        <dbReference type="SAM" id="SignalP"/>
    </source>
</evidence>
<name>A0A9J6CQB6_POLVA</name>
<feature type="compositionally biased region" description="Pro residues" evidence="1">
    <location>
        <begin position="78"/>
        <end position="92"/>
    </location>
</feature>
<keyword evidence="4" id="KW-1185">Reference proteome</keyword>
<dbReference type="Proteomes" id="UP001107558">
    <property type="component" value="Chromosome 1"/>
</dbReference>
<organism evidence="3 4">
    <name type="scientific">Polypedilum vanderplanki</name>
    <name type="common">Sleeping chironomid midge</name>
    <dbReference type="NCBI Taxonomy" id="319348"/>
    <lineage>
        <taxon>Eukaryota</taxon>
        <taxon>Metazoa</taxon>
        <taxon>Ecdysozoa</taxon>
        <taxon>Arthropoda</taxon>
        <taxon>Hexapoda</taxon>
        <taxon>Insecta</taxon>
        <taxon>Pterygota</taxon>
        <taxon>Neoptera</taxon>
        <taxon>Endopterygota</taxon>
        <taxon>Diptera</taxon>
        <taxon>Nematocera</taxon>
        <taxon>Chironomoidea</taxon>
        <taxon>Chironomidae</taxon>
        <taxon>Chironominae</taxon>
        <taxon>Polypedilum</taxon>
        <taxon>Polypedilum</taxon>
    </lineage>
</organism>